<dbReference type="EMBL" id="JAIZAY010000016">
    <property type="protein sequence ID" value="KAJ8027181.1"/>
    <property type="molecule type" value="Genomic_DNA"/>
</dbReference>
<dbReference type="SUPFAM" id="SSF53092">
    <property type="entry name" value="Creatinase/prolidase N-terminal domain"/>
    <property type="match status" value="1"/>
</dbReference>
<organism evidence="8 9">
    <name type="scientific">Holothuria leucospilota</name>
    <name type="common">Black long sea cucumber</name>
    <name type="synonym">Mertensiothuria leucospilota</name>
    <dbReference type="NCBI Taxonomy" id="206669"/>
    <lineage>
        <taxon>Eukaryota</taxon>
        <taxon>Metazoa</taxon>
        <taxon>Echinodermata</taxon>
        <taxon>Eleutherozoa</taxon>
        <taxon>Echinozoa</taxon>
        <taxon>Holothuroidea</taxon>
        <taxon>Aspidochirotacea</taxon>
        <taxon>Aspidochirotida</taxon>
        <taxon>Holothuriidae</taxon>
        <taxon>Holothuria</taxon>
    </lineage>
</organism>
<dbReference type="CDD" id="cd01085">
    <property type="entry name" value="APP"/>
    <property type="match status" value="1"/>
</dbReference>
<evidence type="ECO:0000256" key="4">
    <source>
        <dbReference type="SAM" id="SignalP"/>
    </source>
</evidence>
<sequence>MERVKQVILFSSVLALVASSPIEFGSQVKSPLGKNRVRRQEDVRNCEDPDNPIYPDTTVITTEHLEKLRAEMVKNDIDAYIIPSEDAHQSEYIAEADQRRTFISGFDGSAGLGIVTTTKAAMWVDGRYFLQAKLQLDCQWISMEIGEDGVPEPEDWLVDGSDDGAGLPDSDAKVGFDPTLLSISAYFTYDETFKNSGRNTTLKSITENLIDTVWVDMKGAKPAYPGDDLLILNETYTGRSWEKKIFDASSEYDTIRELMASKEADALVVHKLDEIAWIFNMRGADIPFNPMFISYAIIETDNIRLYMWNPAVRVKDDIREHLKLDSCAPSSQCIQLIDYTNFLDDLTDLGTSGSKVWHSDYASYAIYERIPEDNRIMEASPILLMKARKNPTELDGLRQACWKDSVSLCELFGWIQEMVDNMTPEQEENGDIEYLSELVVEAKAIEFRERWAEFTGLSFNSISAFADHGAIIHYSSSETTDVPITKKGTYMLDSGSQYLDGTTDITRTMHYGTPDPFEKEAYTRVLMGHIDLVNTNFRTGVYGRDIDAIAREPLWSNGLDYRHGTGHGIGHFLNVHEGPARISIGYRSSEKPMETGMFFSDEPGYYEDGAFGIRLENDMIVVDAVTDHKFSTYEYMTFEMLSLVPFDPNLIDYTLLSPAQIDYYNKYNDRIRTEIGPYLTERGRKWMEARTMKVNYEFNVSPNHASTIALSGMVAMASVILAHFLKM</sequence>
<feature type="domain" description="Peptidase M24" evidence="5">
    <location>
        <begin position="396"/>
        <end position="622"/>
    </location>
</feature>
<protein>
    <submittedName>
        <fullName evidence="8">Xaa-Pro aminopeptidase 1</fullName>
    </submittedName>
</protein>
<dbReference type="InterPro" id="IPR050422">
    <property type="entry name" value="X-Pro_aminopeptidase_P"/>
</dbReference>
<accession>A0A9Q0YUI7</accession>
<dbReference type="Pfam" id="PF00557">
    <property type="entry name" value="Peptidase_M24"/>
    <property type="match status" value="1"/>
</dbReference>
<dbReference type="Gene3D" id="3.40.350.10">
    <property type="entry name" value="Creatinase/prolidase N-terminal domain"/>
    <property type="match status" value="2"/>
</dbReference>
<dbReference type="SUPFAM" id="SSF55920">
    <property type="entry name" value="Creatinase/aminopeptidase"/>
    <property type="match status" value="1"/>
</dbReference>
<keyword evidence="4" id="KW-0732">Signal</keyword>
<dbReference type="OrthoDB" id="9995434at2759"/>
<reference evidence="8" key="1">
    <citation type="submission" date="2021-10" db="EMBL/GenBank/DDBJ databases">
        <title>Tropical sea cucumber genome reveals ecological adaptation and Cuvierian tubules defense mechanism.</title>
        <authorList>
            <person name="Chen T."/>
        </authorList>
    </citation>
    <scope>NUCLEOTIDE SEQUENCE</scope>
    <source>
        <strain evidence="8">Nanhai2018</strain>
        <tissue evidence="8">Muscle</tissue>
    </source>
</reference>
<keyword evidence="3" id="KW-0378">Hydrolase</keyword>
<evidence type="ECO:0000259" key="5">
    <source>
        <dbReference type="Pfam" id="PF00557"/>
    </source>
</evidence>
<dbReference type="AlphaFoldDB" id="A0A9Q0YUI7"/>
<dbReference type="InterPro" id="IPR032416">
    <property type="entry name" value="Peptidase_M24_C"/>
</dbReference>
<feature type="domain" description="Peptidase M24 C-terminal" evidence="7">
    <location>
        <begin position="634"/>
        <end position="692"/>
    </location>
</feature>
<feature type="chain" id="PRO_5040124025" evidence="4">
    <location>
        <begin position="20"/>
        <end position="727"/>
    </location>
</feature>
<evidence type="ECO:0000259" key="7">
    <source>
        <dbReference type="Pfam" id="PF16188"/>
    </source>
</evidence>
<dbReference type="PANTHER" id="PTHR43763">
    <property type="entry name" value="XAA-PRO AMINOPEPTIDASE 1"/>
    <property type="match status" value="1"/>
</dbReference>
<comment type="caution">
    <text evidence="8">The sequence shown here is derived from an EMBL/GenBank/DDBJ whole genome shotgun (WGS) entry which is preliminary data.</text>
</comment>
<dbReference type="FunFam" id="3.90.230.10:FF:000009">
    <property type="entry name" value="xaa-Pro aminopeptidase 2"/>
    <property type="match status" value="1"/>
</dbReference>
<dbReference type="InterPro" id="IPR029149">
    <property type="entry name" value="Creatin/AminoP/Spt16_N"/>
</dbReference>
<dbReference type="Pfam" id="PF16189">
    <property type="entry name" value="Creatinase_N_2"/>
    <property type="match status" value="1"/>
</dbReference>
<evidence type="ECO:0000256" key="1">
    <source>
        <dbReference type="ARBA" id="ARBA00008766"/>
    </source>
</evidence>
<evidence type="ECO:0000313" key="8">
    <source>
        <dbReference type="EMBL" id="KAJ8027181.1"/>
    </source>
</evidence>
<dbReference type="FunFam" id="3.40.350.10:FF:000003">
    <property type="entry name" value="Xaa-pro aminopeptidase P"/>
    <property type="match status" value="1"/>
</dbReference>
<keyword evidence="8" id="KW-0031">Aminopeptidase</keyword>
<evidence type="ECO:0000256" key="3">
    <source>
        <dbReference type="ARBA" id="ARBA00022801"/>
    </source>
</evidence>
<keyword evidence="2" id="KW-0479">Metal-binding</keyword>
<dbReference type="InterPro" id="IPR036005">
    <property type="entry name" value="Creatinase/aminopeptidase-like"/>
</dbReference>
<name>A0A9Q0YUI7_HOLLE</name>
<keyword evidence="8" id="KW-0645">Protease</keyword>
<evidence type="ECO:0000313" key="9">
    <source>
        <dbReference type="Proteomes" id="UP001152320"/>
    </source>
</evidence>
<dbReference type="InterPro" id="IPR033740">
    <property type="entry name" value="Pept_M24B"/>
</dbReference>
<proteinExistence type="inferred from homology"/>
<dbReference type="Pfam" id="PF16188">
    <property type="entry name" value="Peptidase_M24_C"/>
    <property type="match status" value="1"/>
</dbReference>
<dbReference type="Gene3D" id="3.90.230.10">
    <property type="entry name" value="Creatinase/methionine aminopeptidase superfamily"/>
    <property type="match status" value="1"/>
</dbReference>
<dbReference type="Pfam" id="PF01321">
    <property type="entry name" value="Creatinase_N"/>
    <property type="match status" value="1"/>
</dbReference>
<dbReference type="InterPro" id="IPR000587">
    <property type="entry name" value="Creatinase_N"/>
</dbReference>
<dbReference type="GO" id="GO:0046872">
    <property type="term" value="F:metal ion binding"/>
    <property type="evidence" value="ECO:0007669"/>
    <property type="project" value="UniProtKB-KW"/>
</dbReference>
<comment type="similarity">
    <text evidence="1">Belongs to the peptidase M24B family.</text>
</comment>
<dbReference type="PANTHER" id="PTHR43763:SF18">
    <property type="entry name" value="XAA-PRO AMINOPEPTIDASE 1"/>
    <property type="match status" value="1"/>
</dbReference>
<dbReference type="GO" id="GO:0070006">
    <property type="term" value="F:metalloaminopeptidase activity"/>
    <property type="evidence" value="ECO:0007669"/>
    <property type="project" value="InterPro"/>
</dbReference>
<evidence type="ECO:0000259" key="6">
    <source>
        <dbReference type="Pfam" id="PF01321"/>
    </source>
</evidence>
<feature type="signal peptide" evidence="4">
    <location>
        <begin position="1"/>
        <end position="19"/>
    </location>
</feature>
<evidence type="ECO:0000256" key="2">
    <source>
        <dbReference type="ARBA" id="ARBA00022723"/>
    </source>
</evidence>
<keyword evidence="9" id="KW-1185">Reference proteome</keyword>
<dbReference type="Proteomes" id="UP001152320">
    <property type="component" value="Chromosome 16"/>
</dbReference>
<gene>
    <name evidence="8" type="ORF">HOLleu_32248</name>
</gene>
<dbReference type="InterPro" id="IPR000994">
    <property type="entry name" value="Pept_M24"/>
</dbReference>
<feature type="domain" description="Creatinase N-terminal" evidence="6">
    <location>
        <begin position="65"/>
        <end position="207"/>
    </location>
</feature>